<dbReference type="AlphaFoldDB" id="A0A9X0R3E0"/>
<dbReference type="RefSeq" id="WP_186773660.1">
    <property type="nucleotide sequence ID" value="NZ_JACOMF010000093.1"/>
</dbReference>
<dbReference type="SUPFAM" id="SSF53756">
    <property type="entry name" value="UDP-Glycosyltransferase/glycogen phosphorylase"/>
    <property type="match status" value="1"/>
</dbReference>
<keyword evidence="1" id="KW-0328">Glycosyltransferase</keyword>
<organism evidence="4 5">
    <name type="scientific">Siccirubricoccus deserti</name>
    <dbReference type="NCBI Taxonomy" id="2013562"/>
    <lineage>
        <taxon>Bacteria</taxon>
        <taxon>Pseudomonadati</taxon>
        <taxon>Pseudomonadota</taxon>
        <taxon>Alphaproteobacteria</taxon>
        <taxon>Acetobacterales</taxon>
        <taxon>Roseomonadaceae</taxon>
        <taxon>Siccirubricoccus</taxon>
    </lineage>
</organism>
<protein>
    <submittedName>
        <fullName evidence="4">Glycosyltransferase</fullName>
    </submittedName>
</protein>
<dbReference type="PANTHER" id="PTHR12526">
    <property type="entry name" value="GLYCOSYLTRANSFERASE"/>
    <property type="match status" value="1"/>
</dbReference>
<evidence type="ECO:0000313" key="4">
    <source>
        <dbReference type="EMBL" id="MBC4018920.1"/>
    </source>
</evidence>
<keyword evidence="5" id="KW-1185">Reference proteome</keyword>
<dbReference type="GO" id="GO:0016757">
    <property type="term" value="F:glycosyltransferase activity"/>
    <property type="evidence" value="ECO:0007669"/>
    <property type="project" value="UniProtKB-KW"/>
</dbReference>
<keyword evidence="2" id="KW-0808">Transferase</keyword>
<dbReference type="EMBL" id="JACOMF010000093">
    <property type="protein sequence ID" value="MBC4018920.1"/>
    <property type="molecule type" value="Genomic_DNA"/>
</dbReference>
<feature type="compositionally biased region" description="Basic residues" evidence="3">
    <location>
        <begin position="8"/>
        <end position="18"/>
    </location>
</feature>
<reference evidence="4" key="1">
    <citation type="submission" date="2020-08" db="EMBL/GenBank/DDBJ databases">
        <authorList>
            <person name="Hu Y."/>
            <person name="Nguyen S.V."/>
            <person name="Li F."/>
            <person name="Fanning S."/>
        </authorList>
    </citation>
    <scope>NUCLEOTIDE SEQUENCE</scope>
    <source>
        <strain evidence="4">SYSU D8009</strain>
    </source>
</reference>
<sequence>MPNSRYHALPRGRKRGSRSPRGEEGGAATRDPMASPPRLTVFSPLPPERNGIADYAHALLGGLAAHYDRTAACADWLAQAPPGVAVVDPALAHRGFGAEGRVLHQLGNNAGHGFVLRALRMLPGVVTLHDPGLLHLHEVAGEGREAILAGMVSALPGLAERFGRQLRDHGVESRANHLLFDLAGDVLAASRAVVVHSRFARDRLRLAHGAAATAHVAVIPHLLPAREMPERGAARARLGIGEAEFLVVTAGFGTVPKRFDWLIAALALALRRGASLRWIHAGAERPAEFPITARLAEHPALLDRARVTGYLDAAALDDHLAAADVLVNLRFPSSGESSGPVARGLAAGACCIVSDTGAYAELPRDAVLHIPPAATVPLLAEALRALAAAPERARAIGAAGQRFARSEMALPVVARAYAEVIEASRDRPPRAQPPAADQGPPLVLAAWPVPDRAAIAAALASRPGPCRLLLAVPELEALAELSLEMPGLLAALLPPQARLRRVQLQAAPQPGLLLEFAGG</sequence>
<dbReference type="PANTHER" id="PTHR12526:SF510">
    <property type="entry name" value="D-INOSITOL 3-PHOSPHATE GLYCOSYLTRANSFERASE"/>
    <property type="match status" value="1"/>
</dbReference>
<feature type="region of interest" description="Disordered" evidence="3">
    <location>
        <begin position="1"/>
        <end position="45"/>
    </location>
</feature>
<dbReference type="Pfam" id="PF13692">
    <property type="entry name" value="Glyco_trans_1_4"/>
    <property type="match status" value="1"/>
</dbReference>
<accession>A0A9X0R3E0</accession>
<evidence type="ECO:0000313" key="5">
    <source>
        <dbReference type="Proteomes" id="UP000600101"/>
    </source>
</evidence>
<evidence type="ECO:0000256" key="1">
    <source>
        <dbReference type="ARBA" id="ARBA00022676"/>
    </source>
</evidence>
<gene>
    <name evidence="4" type="ORF">H7965_27090</name>
</gene>
<name>A0A9X0R3E0_9PROT</name>
<dbReference type="Gene3D" id="3.40.50.2000">
    <property type="entry name" value="Glycogen Phosphorylase B"/>
    <property type="match status" value="1"/>
</dbReference>
<evidence type="ECO:0000256" key="2">
    <source>
        <dbReference type="ARBA" id="ARBA00022679"/>
    </source>
</evidence>
<dbReference type="Proteomes" id="UP000600101">
    <property type="component" value="Unassembled WGS sequence"/>
</dbReference>
<evidence type="ECO:0000256" key="3">
    <source>
        <dbReference type="SAM" id="MobiDB-lite"/>
    </source>
</evidence>
<proteinExistence type="predicted"/>
<comment type="caution">
    <text evidence="4">The sequence shown here is derived from an EMBL/GenBank/DDBJ whole genome shotgun (WGS) entry which is preliminary data.</text>
</comment>